<dbReference type="Proteomes" id="UP000192486">
    <property type="component" value="Chromosome"/>
</dbReference>
<sequence length="246" mass="28001">MSSSYSAFASIYDELMNDIPYDAYVELLDLASAGVLGKKVLDIGCGTGLLSAMLAKKGAHVTGIDLSADMLEVASRRAQSLSLDIRFIEQPMQRLDVEDTFDAAVISIDSLNYVIKQQDVVETFRRIYGALATGGVLLFDVHSLCKMDEIFLEGPFVFDNRRIAYIWQTAPGEENHSIYSELAFFVKQQDDSYQRFDEVHMQRSFAVPEYVQMLEEVGFHIERIFADWEDEAPEEESERIFFQVRK</sequence>
<dbReference type="InterPro" id="IPR029063">
    <property type="entry name" value="SAM-dependent_MTases_sf"/>
</dbReference>
<feature type="domain" description="Methyltransferase" evidence="3">
    <location>
        <begin position="40"/>
        <end position="135"/>
    </location>
</feature>
<dbReference type="SUPFAM" id="SSF53335">
    <property type="entry name" value="S-adenosyl-L-methionine-dependent methyltransferases"/>
    <property type="match status" value="1"/>
</dbReference>
<evidence type="ECO:0000256" key="2">
    <source>
        <dbReference type="ARBA" id="ARBA00022679"/>
    </source>
</evidence>
<protein>
    <submittedName>
        <fullName evidence="4">Methyltransferase</fullName>
    </submittedName>
</protein>
<evidence type="ECO:0000313" key="4">
    <source>
        <dbReference type="EMBL" id="ARF15573.1"/>
    </source>
</evidence>
<organism evidence="4 5">
    <name type="scientific">Sporosarcina ureae</name>
    <dbReference type="NCBI Taxonomy" id="1571"/>
    <lineage>
        <taxon>Bacteria</taxon>
        <taxon>Bacillati</taxon>
        <taxon>Bacillota</taxon>
        <taxon>Bacilli</taxon>
        <taxon>Bacillales</taxon>
        <taxon>Caryophanaceae</taxon>
        <taxon>Sporosarcina</taxon>
    </lineage>
</organism>
<dbReference type="Gene3D" id="2.20.25.110">
    <property type="entry name" value="S-adenosyl-L-methionine-dependent methyltransferases"/>
    <property type="match status" value="1"/>
</dbReference>
<dbReference type="InterPro" id="IPR041698">
    <property type="entry name" value="Methyltransf_25"/>
</dbReference>
<proteinExistence type="predicted"/>
<dbReference type="GO" id="GO:0032259">
    <property type="term" value="P:methylation"/>
    <property type="evidence" value="ECO:0007669"/>
    <property type="project" value="UniProtKB-KW"/>
</dbReference>
<dbReference type="PANTHER" id="PTHR43861:SF1">
    <property type="entry name" value="TRANS-ACONITATE 2-METHYLTRANSFERASE"/>
    <property type="match status" value="1"/>
</dbReference>
<keyword evidence="5" id="KW-1185">Reference proteome</keyword>
<keyword evidence="2" id="KW-0808">Transferase</keyword>
<dbReference type="CDD" id="cd02440">
    <property type="entry name" value="AdoMet_MTases"/>
    <property type="match status" value="1"/>
</dbReference>
<name>A0ABM6JZA1_SPOUR</name>
<dbReference type="GO" id="GO:0008168">
    <property type="term" value="F:methyltransferase activity"/>
    <property type="evidence" value="ECO:0007669"/>
    <property type="project" value="UniProtKB-KW"/>
</dbReference>
<reference evidence="4 5" key="1">
    <citation type="submission" date="2016-04" db="EMBL/GenBank/DDBJ databases">
        <title>Comparative Genomics and Epigenetics of Sporosarcina ureae.</title>
        <authorList>
            <person name="Oliver A.S."/>
            <person name="Cooper K.K."/>
        </authorList>
    </citation>
    <scope>NUCLEOTIDE SEQUENCE [LARGE SCALE GENOMIC DNA]</scope>
    <source>
        <strain evidence="4 5">S204</strain>
    </source>
</reference>
<gene>
    <name evidence="4" type="ORF">SporoS204_16240</name>
</gene>
<keyword evidence="1 4" id="KW-0489">Methyltransferase</keyword>
<dbReference type="PANTHER" id="PTHR43861">
    <property type="entry name" value="TRANS-ACONITATE 2-METHYLTRANSFERASE-RELATED"/>
    <property type="match status" value="1"/>
</dbReference>
<evidence type="ECO:0000259" key="3">
    <source>
        <dbReference type="Pfam" id="PF13649"/>
    </source>
</evidence>
<accession>A0ABM6JZA1</accession>
<dbReference type="RefSeq" id="WP_029054663.1">
    <property type="nucleotide sequence ID" value="NZ_CP015108.1"/>
</dbReference>
<dbReference type="EMBL" id="CP015108">
    <property type="protein sequence ID" value="ARF15573.1"/>
    <property type="molecule type" value="Genomic_DNA"/>
</dbReference>
<evidence type="ECO:0000313" key="5">
    <source>
        <dbReference type="Proteomes" id="UP000192486"/>
    </source>
</evidence>
<dbReference type="Pfam" id="PF13649">
    <property type="entry name" value="Methyltransf_25"/>
    <property type="match status" value="1"/>
</dbReference>
<dbReference type="Gene3D" id="3.40.50.150">
    <property type="entry name" value="Vaccinia Virus protein VP39"/>
    <property type="match status" value="1"/>
</dbReference>
<evidence type="ECO:0000256" key="1">
    <source>
        <dbReference type="ARBA" id="ARBA00022603"/>
    </source>
</evidence>